<dbReference type="AlphaFoldDB" id="A0A7J3SNJ3"/>
<accession>A0A7J3SNJ3</accession>
<protein>
    <submittedName>
        <fullName evidence="1">Uncharacterized protein</fullName>
    </submittedName>
</protein>
<comment type="caution">
    <text evidence="1">The sequence shown here is derived from an EMBL/GenBank/DDBJ whole genome shotgun (WGS) entry which is preliminary data.</text>
</comment>
<dbReference type="EMBL" id="DTLS01000130">
    <property type="protein sequence ID" value="HGZ60449.1"/>
    <property type="molecule type" value="Genomic_DNA"/>
</dbReference>
<sequence>MVYMNGQKFLDYVSVKEFNGIKIGTLESHVEALISAAHAVYKERIYTLNDYFTVKAWATGETFKLAKELKCISALELAIKLNDAIENGLVEAPCKIPLYTWTKLLAQKILRDPLARSTSKNLGKTLVTKRGIKLLKSKLTRESY</sequence>
<organism evidence="1">
    <name type="scientific">Fervidicoccus fontis</name>
    <dbReference type="NCBI Taxonomy" id="683846"/>
    <lineage>
        <taxon>Archaea</taxon>
        <taxon>Thermoproteota</taxon>
        <taxon>Thermoprotei</taxon>
        <taxon>Fervidicoccales</taxon>
        <taxon>Fervidicoccaceae</taxon>
        <taxon>Fervidicoccus</taxon>
    </lineage>
</organism>
<name>A0A7J3SNJ3_9CREN</name>
<proteinExistence type="predicted"/>
<gene>
    <name evidence="1" type="ORF">ENW83_04500</name>
</gene>
<evidence type="ECO:0000313" key="1">
    <source>
        <dbReference type="EMBL" id="HGZ60449.1"/>
    </source>
</evidence>
<reference evidence="1" key="1">
    <citation type="journal article" date="2020" name="mSystems">
        <title>Genome- and Community-Level Interaction Insights into Carbon Utilization and Element Cycling Functions of Hydrothermarchaeota in Hydrothermal Sediment.</title>
        <authorList>
            <person name="Zhou Z."/>
            <person name="Liu Y."/>
            <person name="Xu W."/>
            <person name="Pan J."/>
            <person name="Luo Z.H."/>
            <person name="Li M."/>
        </authorList>
    </citation>
    <scope>NUCLEOTIDE SEQUENCE [LARGE SCALE GENOMIC DNA]</scope>
    <source>
        <strain evidence="1">SpSt-885</strain>
    </source>
</reference>